<feature type="domain" description="HTH tetR-type" evidence="3">
    <location>
        <begin position="1"/>
        <end position="47"/>
    </location>
</feature>
<dbReference type="PANTHER" id="PTHR43479:SF11">
    <property type="entry name" value="ACREF_ENVCD OPERON REPRESSOR-RELATED"/>
    <property type="match status" value="1"/>
</dbReference>
<dbReference type="PROSITE" id="PS50977">
    <property type="entry name" value="HTH_TETR_2"/>
    <property type="match status" value="1"/>
</dbReference>
<dbReference type="KEGG" id="cmah:C1I91_12715"/>
<dbReference type="GO" id="GO:0003677">
    <property type="term" value="F:DNA binding"/>
    <property type="evidence" value="ECO:0007669"/>
    <property type="project" value="UniProtKB-UniRule"/>
</dbReference>
<dbReference type="OrthoDB" id="9810250at2"/>
<dbReference type="InterPro" id="IPR009057">
    <property type="entry name" value="Homeodomain-like_sf"/>
</dbReference>
<dbReference type="SUPFAM" id="SSF46689">
    <property type="entry name" value="Homeodomain-like"/>
    <property type="match status" value="1"/>
</dbReference>
<feature type="DNA-binding region" description="H-T-H motif" evidence="2">
    <location>
        <begin position="10"/>
        <end position="29"/>
    </location>
</feature>
<protein>
    <submittedName>
        <fullName evidence="4">TetR/AcrR family transcriptional regulator</fullName>
    </submittedName>
</protein>
<gene>
    <name evidence="4" type="ORF">C1I91_12715</name>
</gene>
<evidence type="ECO:0000256" key="1">
    <source>
        <dbReference type="ARBA" id="ARBA00023125"/>
    </source>
</evidence>
<proteinExistence type="predicted"/>
<dbReference type="InterPro" id="IPR050624">
    <property type="entry name" value="HTH-type_Tx_Regulator"/>
</dbReference>
<name>A0A3R5R2H8_9CLOT</name>
<dbReference type="Gene3D" id="1.10.357.10">
    <property type="entry name" value="Tetracycline Repressor, domain 2"/>
    <property type="match status" value="1"/>
</dbReference>
<organism evidence="4 5">
    <name type="scientific">Clostridium manihotivorum</name>
    <dbReference type="NCBI Taxonomy" id="2320868"/>
    <lineage>
        <taxon>Bacteria</taxon>
        <taxon>Bacillati</taxon>
        <taxon>Bacillota</taxon>
        <taxon>Clostridia</taxon>
        <taxon>Eubacteriales</taxon>
        <taxon>Clostridiaceae</taxon>
        <taxon>Clostridium</taxon>
    </lineage>
</organism>
<dbReference type="Pfam" id="PF00440">
    <property type="entry name" value="TetR_N"/>
    <property type="match status" value="1"/>
</dbReference>
<evidence type="ECO:0000256" key="2">
    <source>
        <dbReference type="PROSITE-ProRule" id="PRU00335"/>
    </source>
</evidence>
<keyword evidence="5" id="KW-1185">Reference proteome</keyword>
<evidence type="ECO:0000313" key="5">
    <source>
        <dbReference type="Proteomes" id="UP000286268"/>
    </source>
</evidence>
<dbReference type="EMBL" id="CP025746">
    <property type="protein sequence ID" value="QAA35287.1"/>
    <property type="molecule type" value="Genomic_DNA"/>
</dbReference>
<keyword evidence="1 2" id="KW-0238">DNA-binding</keyword>
<evidence type="ECO:0000259" key="3">
    <source>
        <dbReference type="PROSITE" id="PS50977"/>
    </source>
</evidence>
<evidence type="ECO:0000313" key="4">
    <source>
        <dbReference type="EMBL" id="QAA35287.1"/>
    </source>
</evidence>
<dbReference type="Proteomes" id="UP000286268">
    <property type="component" value="Chromosome"/>
</dbReference>
<dbReference type="InterPro" id="IPR001647">
    <property type="entry name" value="HTH_TetR"/>
</dbReference>
<accession>A0A3R5R2H8</accession>
<dbReference type="PANTHER" id="PTHR43479">
    <property type="entry name" value="ACREF/ENVCD OPERON REPRESSOR-RELATED"/>
    <property type="match status" value="1"/>
</dbReference>
<dbReference type="AlphaFoldDB" id="A0A3R5R2H8"/>
<reference evidence="4 5" key="1">
    <citation type="submission" date="2018-01" db="EMBL/GenBank/DDBJ databases">
        <title>Genome Sequencing and Assembly of Anaerobacter polyendosporus strain CT4.</title>
        <authorList>
            <person name="Tachaapaikoon C."/>
            <person name="Sutheeworapong S."/>
            <person name="Jenjaroenpun P."/>
            <person name="Wongsurawat T."/>
            <person name="Nookeaw I."/>
            <person name="Cheawchanlertfa P."/>
            <person name="Kosugi A."/>
            <person name="Cheevadhanarak S."/>
            <person name="Ratanakhanokchai K."/>
        </authorList>
    </citation>
    <scope>NUCLEOTIDE SEQUENCE [LARGE SCALE GENOMIC DNA]</scope>
    <source>
        <strain evidence="4 5">CT4</strain>
    </source>
</reference>
<sequence>MKEKPYSSISVKEIADKAQLSRRTFYRNFNVKDDLLTEYADYLFKEYLDELKQVKNLNISNVFIVYFSFWNNHLEELKLFKKNHLFYSLMEQVNLFIPYFNTIPNVQWHDYDNQAEEDYISFYNIGGMWNVLSNWIDHEDRESPQEMSKILSKAIRNFSKGL</sequence>